<accession>A0A644ZL20</accession>
<name>A0A644ZL20_9ZZZZ</name>
<sequence>MQRVGRRAAEDGRTEILEYCDLALGVSAGNRNGRGSNLERRAVHAKPAGEQPVAIGNVDDVLRAAARGINGTRAAVRPDVEVVLCVTHHNLLAGRAGGSVQADDVLHRNGEHAVRIGVPQVLLVGERELL</sequence>
<comment type="caution">
    <text evidence="1">The sequence shown here is derived from an EMBL/GenBank/DDBJ whole genome shotgun (WGS) entry which is preliminary data.</text>
</comment>
<protein>
    <submittedName>
        <fullName evidence="1">Uncharacterized protein</fullName>
    </submittedName>
</protein>
<evidence type="ECO:0000313" key="1">
    <source>
        <dbReference type="EMBL" id="MPM41582.1"/>
    </source>
</evidence>
<dbReference type="AlphaFoldDB" id="A0A644ZL20"/>
<reference evidence="1" key="1">
    <citation type="submission" date="2019-08" db="EMBL/GenBank/DDBJ databases">
        <authorList>
            <person name="Kucharzyk K."/>
            <person name="Murdoch R.W."/>
            <person name="Higgins S."/>
            <person name="Loffler F."/>
        </authorList>
    </citation>
    <scope>NUCLEOTIDE SEQUENCE</scope>
</reference>
<dbReference type="EMBL" id="VSSQ01009423">
    <property type="protein sequence ID" value="MPM41582.1"/>
    <property type="molecule type" value="Genomic_DNA"/>
</dbReference>
<proteinExistence type="predicted"/>
<gene>
    <name evidence="1" type="ORF">SDC9_88237</name>
</gene>
<organism evidence="1">
    <name type="scientific">bioreactor metagenome</name>
    <dbReference type="NCBI Taxonomy" id="1076179"/>
    <lineage>
        <taxon>unclassified sequences</taxon>
        <taxon>metagenomes</taxon>
        <taxon>ecological metagenomes</taxon>
    </lineage>
</organism>